<evidence type="ECO:0000256" key="3">
    <source>
        <dbReference type="PROSITE-ProRule" id="PRU00176"/>
    </source>
</evidence>
<feature type="domain" description="RRM" evidence="5">
    <location>
        <begin position="602"/>
        <end position="680"/>
    </location>
</feature>
<dbReference type="AlphaFoldDB" id="A0A6M2DV70"/>
<feature type="region of interest" description="Disordered" evidence="4">
    <location>
        <begin position="1"/>
        <end position="172"/>
    </location>
</feature>
<protein>
    <submittedName>
        <fullName evidence="6">Putative rna-binding protein etr-3 rrm superfamily</fullName>
    </submittedName>
</protein>
<feature type="compositionally biased region" description="Low complexity" evidence="4">
    <location>
        <begin position="142"/>
        <end position="160"/>
    </location>
</feature>
<keyword evidence="2 3" id="KW-0694">RNA-binding</keyword>
<dbReference type="SUPFAM" id="SSF54928">
    <property type="entry name" value="RNA-binding domain, RBD"/>
    <property type="match status" value="2"/>
</dbReference>
<name>A0A6M2DV70_XENCH</name>
<proteinExistence type="predicted"/>
<evidence type="ECO:0000256" key="2">
    <source>
        <dbReference type="ARBA" id="ARBA00022884"/>
    </source>
</evidence>
<dbReference type="SMART" id="SM00360">
    <property type="entry name" value="RRM"/>
    <property type="match status" value="3"/>
</dbReference>
<organism evidence="6">
    <name type="scientific">Xenopsylla cheopis</name>
    <name type="common">Oriental rat flea</name>
    <name type="synonym">Pulex cheopis</name>
    <dbReference type="NCBI Taxonomy" id="163159"/>
    <lineage>
        <taxon>Eukaryota</taxon>
        <taxon>Metazoa</taxon>
        <taxon>Ecdysozoa</taxon>
        <taxon>Arthropoda</taxon>
        <taxon>Hexapoda</taxon>
        <taxon>Insecta</taxon>
        <taxon>Pterygota</taxon>
        <taxon>Neoptera</taxon>
        <taxon>Endopterygota</taxon>
        <taxon>Siphonaptera</taxon>
        <taxon>Pulicidae</taxon>
        <taxon>Xenopsyllinae</taxon>
        <taxon>Xenopsylla</taxon>
    </lineage>
</organism>
<evidence type="ECO:0000256" key="4">
    <source>
        <dbReference type="SAM" id="MobiDB-lite"/>
    </source>
</evidence>
<dbReference type="FunFam" id="3.30.70.330:FF:000013">
    <property type="entry name" value="CUGBP Elav-like family member 1 isoform 2"/>
    <property type="match status" value="1"/>
</dbReference>
<feature type="domain" description="RRM" evidence="5">
    <location>
        <begin position="174"/>
        <end position="255"/>
    </location>
</feature>
<evidence type="ECO:0000259" key="5">
    <source>
        <dbReference type="PROSITE" id="PS50102"/>
    </source>
</evidence>
<dbReference type="FunFam" id="3.30.70.330:FF:000322">
    <property type="entry name" value="CUGBP Elav-like family member 2"/>
    <property type="match status" value="1"/>
</dbReference>
<dbReference type="Pfam" id="PF00076">
    <property type="entry name" value="RRM_1"/>
    <property type="match status" value="3"/>
</dbReference>
<dbReference type="EMBL" id="GIIL01005332">
    <property type="protein sequence ID" value="NOV49058.1"/>
    <property type="molecule type" value="Transcribed_RNA"/>
</dbReference>
<dbReference type="GO" id="GO:0003723">
    <property type="term" value="F:RNA binding"/>
    <property type="evidence" value="ECO:0007669"/>
    <property type="project" value="UniProtKB-UniRule"/>
</dbReference>
<dbReference type="InterPro" id="IPR000504">
    <property type="entry name" value="RRM_dom"/>
</dbReference>
<dbReference type="InterPro" id="IPR035979">
    <property type="entry name" value="RBD_domain_sf"/>
</dbReference>
<dbReference type="PROSITE" id="PS50102">
    <property type="entry name" value="RRM"/>
    <property type="match status" value="3"/>
</dbReference>
<dbReference type="Gene3D" id="3.30.70.330">
    <property type="match status" value="3"/>
</dbReference>
<feature type="compositionally biased region" description="Low complexity" evidence="4">
    <location>
        <begin position="61"/>
        <end position="88"/>
    </location>
</feature>
<evidence type="ECO:0000256" key="1">
    <source>
        <dbReference type="ARBA" id="ARBA00022737"/>
    </source>
</evidence>
<dbReference type="FunFam" id="3.30.70.330:FF:000016">
    <property type="entry name" value="CUGBP Elav-like family member 1 isoform 2"/>
    <property type="match status" value="1"/>
</dbReference>
<feature type="domain" description="RRM" evidence="5">
    <location>
        <begin position="261"/>
        <end position="341"/>
    </location>
</feature>
<accession>A0A6M2DV70</accession>
<feature type="compositionally biased region" description="Low complexity" evidence="4">
    <location>
        <begin position="27"/>
        <end position="36"/>
    </location>
</feature>
<sequence>MLHSLDALAGKISPGSQANTDGNANKLSHLNHNSHSVHPYSKPSSKHENGSFVGMNNNAVQQQQQLPQQPKAQSPQQNQTHQQNAQQQKPNTVPNQIKKQNSNQDMQVEPSLSPQTPGAILTTTPKVESGMRSPNSNFPQGSTNSTSVNNNTINNNSSGSQDGSTGEQPDPDFIKMFVGQVPRSMDENDLRTMFEEFGRVHQINVLRDKMTGTSKGCCFVTFFTRKAALRAQDALHNIKTLGGMHHPIQMKPADSENRNERKLFVGMLSKKMSEAEVRALFGGHGSIEECTVLRDAQGQSKGCAFVTFTSKQAAIGAIKALNQSQTMEGCSAPLVVKFADTQKEKDQKRLQQMHASLWSLAAAGGATVGVNPAAAATNGTAGAPAILPAAGAAAIASHPSRQLQQLLHAQPGAATAGQAAATGAQSGGTDTAAGLQLLQQLQAVGLQQQLLQGNFDAGLSTQQDGTATSLLAPMSVQNLVTLAAMTQPTQPNTPAATSLWSGVDSLSPGALTSYAAALPHTQLSLQQLQAVASNLTHHHHLSASHLATSANYLTGAVHPHAQHSQQQPYLGSTAASVVGVNSPIGSAAAAAAGKQIEGPEGGNLFIYHLPQEFTDTDLASTFIPFGHVVSAKVFIDKQTNLSKCFGFVSYDNAASAQAAIQAMNGFQIGTKRLKVQLKRSKEASKPY</sequence>
<reference evidence="6" key="1">
    <citation type="submission" date="2020-03" db="EMBL/GenBank/DDBJ databases">
        <title>Transcriptomic Profiling of the Digestive Tract of the Rat Flea, Xenopsylla cheopis, Following Blood Feeding and Infection with Yersinia pestis.</title>
        <authorList>
            <person name="Bland D.M."/>
            <person name="Martens C.A."/>
            <person name="Virtaneva K."/>
            <person name="Kanakabandi K."/>
            <person name="Long D."/>
            <person name="Rosenke R."/>
            <person name="Saturday G.A."/>
            <person name="Hoyt F.H."/>
            <person name="Bruno D.P."/>
            <person name="Ribeiro J.M.C."/>
            <person name="Hinnebusch J."/>
        </authorList>
    </citation>
    <scope>NUCLEOTIDE SEQUENCE</scope>
</reference>
<dbReference type="PANTHER" id="PTHR24012">
    <property type="entry name" value="RNA BINDING PROTEIN"/>
    <property type="match status" value="1"/>
</dbReference>
<dbReference type="InterPro" id="IPR012677">
    <property type="entry name" value="Nucleotide-bd_a/b_plait_sf"/>
</dbReference>
<evidence type="ECO:0000313" key="6">
    <source>
        <dbReference type="EMBL" id="NOV49058.1"/>
    </source>
</evidence>
<keyword evidence="1" id="KW-0677">Repeat</keyword>
<feature type="compositionally biased region" description="Polar residues" evidence="4">
    <location>
        <begin position="14"/>
        <end position="26"/>
    </location>
</feature>
<feature type="compositionally biased region" description="Polar residues" evidence="4">
    <location>
        <begin position="89"/>
        <end position="141"/>
    </location>
</feature>